<protein>
    <submittedName>
        <fullName evidence="4">Outer membrane protein, multidrug efflux system</fullName>
    </submittedName>
</protein>
<organism evidence="4 5">
    <name type="scientific">Devosia limi DSM 17137</name>
    <dbReference type="NCBI Taxonomy" id="1121477"/>
    <lineage>
        <taxon>Bacteria</taxon>
        <taxon>Pseudomonadati</taxon>
        <taxon>Pseudomonadota</taxon>
        <taxon>Alphaproteobacteria</taxon>
        <taxon>Hyphomicrobiales</taxon>
        <taxon>Devosiaceae</taxon>
        <taxon>Devosia</taxon>
    </lineage>
</organism>
<dbReference type="SUPFAM" id="SSF56954">
    <property type="entry name" value="Outer membrane efflux proteins (OEP)"/>
    <property type="match status" value="1"/>
</dbReference>
<dbReference type="Gene3D" id="2.20.200.10">
    <property type="entry name" value="Outer membrane efflux proteins (OEP)"/>
    <property type="match status" value="1"/>
</dbReference>
<keyword evidence="2" id="KW-0449">Lipoprotein</keyword>
<evidence type="ECO:0000313" key="4">
    <source>
        <dbReference type="EMBL" id="SHF40289.1"/>
    </source>
</evidence>
<comment type="subcellular location">
    <subcellularLocation>
        <location evidence="2">Cell membrane</location>
        <topology evidence="2">Lipid-anchor</topology>
    </subcellularLocation>
</comment>
<feature type="compositionally biased region" description="Basic and acidic residues" evidence="3">
    <location>
        <begin position="1"/>
        <end position="13"/>
    </location>
</feature>
<dbReference type="Pfam" id="PF02321">
    <property type="entry name" value="OEP"/>
    <property type="match status" value="2"/>
</dbReference>
<keyword evidence="2" id="KW-1134">Transmembrane beta strand</keyword>
<sequence>MADHGRRETELPRHARLPVPVSKLHSSSITDKDRAMHAMPADLSPSAPVARANRNTRRLLAVTCSVLVLAGCTTTGYQKPNMAVPATFAASGQAQSVDNSANRWWLAFRDDRLNTLIARGLSQNLDIAQSLERINQANAGMIAAGATMVPAVSLSAGARHGTEGVSPAITTASVGSSASWTLDLFGQYGQSRQLAQANLDAAYFSVDIARLTFLSELSNAYIDLRYYQESLALARASLATRRETVALTETLFSSGAGSQLDVLQAQSALDAASMQVPGLELGFIRSLNRLATLTAQNSGALETDLQKGAPQPWPRLRINAGIPADLVRQRPDIQAAERQLAAASAEAGIAQAQLYPSLSLTGNIQLVQMAGGAIGSWGFGPALNLPFLDGGRARANHQVALSKVNQAYNSWQMAVRRAIEETENGLAAVRRDSRSIETAQKVVSIAEQTLGLARESYQAGQGQILDVLNAERALFDARASMASATQQYARNYVVLNVAVGGGVAAIAAK</sequence>
<evidence type="ECO:0000256" key="2">
    <source>
        <dbReference type="RuleBase" id="RU362097"/>
    </source>
</evidence>
<dbReference type="InterPro" id="IPR003423">
    <property type="entry name" value="OMP_efflux"/>
</dbReference>
<gene>
    <name evidence="4" type="ORF">SAMN02745223_02541</name>
</gene>
<comment type="similarity">
    <text evidence="1 2">Belongs to the outer membrane factor (OMF) (TC 1.B.17) family.</text>
</comment>
<dbReference type="InterPro" id="IPR010131">
    <property type="entry name" value="MdtP/NodT-like"/>
</dbReference>
<keyword evidence="2" id="KW-0472">Membrane</keyword>
<proteinExistence type="inferred from homology"/>
<dbReference type="GO" id="GO:0015562">
    <property type="term" value="F:efflux transmembrane transporter activity"/>
    <property type="evidence" value="ECO:0007669"/>
    <property type="project" value="InterPro"/>
</dbReference>
<name>A0A1M5BCS0_9HYPH</name>
<dbReference type="Gene3D" id="1.20.1600.10">
    <property type="entry name" value="Outer membrane efflux proteins (OEP)"/>
    <property type="match status" value="1"/>
</dbReference>
<dbReference type="GO" id="GO:0005886">
    <property type="term" value="C:plasma membrane"/>
    <property type="evidence" value="ECO:0007669"/>
    <property type="project" value="UniProtKB-SubCell"/>
</dbReference>
<dbReference type="NCBIfam" id="TIGR01845">
    <property type="entry name" value="outer_NodT"/>
    <property type="match status" value="1"/>
</dbReference>
<evidence type="ECO:0000256" key="1">
    <source>
        <dbReference type="ARBA" id="ARBA00007613"/>
    </source>
</evidence>
<reference evidence="4 5" key="1">
    <citation type="submission" date="2016-11" db="EMBL/GenBank/DDBJ databases">
        <authorList>
            <person name="Jaros S."/>
            <person name="Januszkiewicz K."/>
            <person name="Wedrychowicz H."/>
        </authorList>
    </citation>
    <scope>NUCLEOTIDE SEQUENCE [LARGE SCALE GENOMIC DNA]</scope>
    <source>
        <strain evidence="4 5">DSM 17137</strain>
    </source>
</reference>
<evidence type="ECO:0000256" key="3">
    <source>
        <dbReference type="SAM" id="MobiDB-lite"/>
    </source>
</evidence>
<dbReference type="EMBL" id="FQVC01000007">
    <property type="protein sequence ID" value="SHF40289.1"/>
    <property type="molecule type" value="Genomic_DNA"/>
</dbReference>
<dbReference type="PANTHER" id="PTHR30203:SF25">
    <property type="entry name" value="OUTER MEMBRANE PROTEIN-RELATED"/>
    <property type="match status" value="1"/>
</dbReference>
<keyword evidence="2" id="KW-0812">Transmembrane</keyword>
<dbReference type="Proteomes" id="UP000184533">
    <property type="component" value="Unassembled WGS sequence"/>
</dbReference>
<dbReference type="PANTHER" id="PTHR30203">
    <property type="entry name" value="OUTER MEMBRANE CATION EFFLUX PROTEIN"/>
    <property type="match status" value="1"/>
</dbReference>
<evidence type="ECO:0000313" key="5">
    <source>
        <dbReference type="Proteomes" id="UP000184533"/>
    </source>
</evidence>
<keyword evidence="2" id="KW-0564">Palmitate</keyword>
<dbReference type="AlphaFoldDB" id="A0A1M5BCS0"/>
<accession>A0A1M5BCS0</accession>
<feature type="region of interest" description="Disordered" evidence="3">
    <location>
        <begin position="1"/>
        <end position="27"/>
    </location>
</feature>